<dbReference type="InterPro" id="IPR054710">
    <property type="entry name" value="Tri101-like_N"/>
</dbReference>
<proteinExistence type="predicted"/>
<dbReference type="Proteomes" id="UP001140453">
    <property type="component" value="Unassembled WGS sequence"/>
</dbReference>
<sequence length="464" mass="51191">MDDNTSRRFEHVQDVLGQLTSLQVYTTMAVGFFVDEEPESIIQELHRAADQLVVAFPFLGGHVIRRGSGPGRTGLASVVPYPTGERRSLVMVKDCQSLCPSMDTILAAGAPMDMLDGAMLTSRGGGPHQYDESTGYKSVLEIQVNLIQRGLIVVFQGNHNIMDMNGMGHLIRLYAKVLCGESFAEADVSVGNQDRRNIVKLLDPAQLPDMSRYMPRAVANTHGRPETQTSSSNVRWAYFHFSADNLESLKRAASKPPSKPCNATSVPWVTTDDALSAWLCQRIIIARLKRLPKVPQATICRAVNARRFLEPPIAKEYTGHAVTCVYTGVSLDDPLATEDLSSLAHRMRADVLAIKSLDIQSFATKLDSLDNKGELSFGSRLDLSAFDMTISSWSALGVGMVKFGEILGRPLFAKRPRLDNIESIIYLMPRTPEGHIDVACCLRDEDVKILQNDEAFTKFGRYIG</sequence>
<name>A0A9W8YX82_9PEZI</name>
<organism evidence="3 4">
    <name type="scientific">Gnomoniopsis smithogilvyi</name>
    <dbReference type="NCBI Taxonomy" id="1191159"/>
    <lineage>
        <taxon>Eukaryota</taxon>
        <taxon>Fungi</taxon>
        <taxon>Dikarya</taxon>
        <taxon>Ascomycota</taxon>
        <taxon>Pezizomycotina</taxon>
        <taxon>Sordariomycetes</taxon>
        <taxon>Sordariomycetidae</taxon>
        <taxon>Diaporthales</taxon>
        <taxon>Gnomoniaceae</taxon>
        <taxon>Gnomoniopsis</taxon>
    </lineage>
</organism>
<dbReference type="Pfam" id="PF22664">
    <property type="entry name" value="TRI-like_N"/>
    <property type="match status" value="1"/>
</dbReference>
<protein>
    <recommendedName>
        <fullName evidence="2">Trichothecene 3-O-acetyltransferase-like N-terminal domain-containing protein</fullName>
    </recommendedName>
</protein>
<evidence type="ECO:0000313" key="3">
    <source>
        <dbReference type="EMBL" id="KAJ4393048.1"/>
    </source>
</evidence>
<dbReference type="AlphaFoldDB" id="A0A9W8YX82"/>
<feature type="domain" description="Trichothecene 3-O-acetyltransferase-like N-terminal" evidence="2">
    <location>
        <begin position="24"/>
        <end position="176"/>
    </location>
</feature>
<accession>A0A9W8YX82</accession>
<keyword evidence="1" id="KW-0808">Transferase</keyword>
<evidence type="ECO:0000313" key="4">
    <source>
        <dbReference type="Proteomes" id="UP001140453"/>
    </source>
</evidence>
<dbReference type="PANTHER" id="PTHR31896:SF64">
    <property type="entry name" value="TRICHOTHECENE 3-O-ACETYLTRANSFERASE"/>
    <property type="match status" value="1"/>
</dbReference>
<evidence type="ECO:0000256" key="1">
    <source>
        <dbReference type="ARBA" id="ARBA00022679"/>
    </source>
</evidence>
<reference evidence="3" key="1">
    <citation type="submission" date="2022-10" db="EMBL/GenBank/DDBJ databases">
        <title>Tapping the CABI collections for fungal endophytes: first genome assemblies for Collariella, Neodidymelliopsis, Ascochyta clinopodiicola, Didymella pomorum, Didymosphaeria variabile, Neocosmospora piperis and Neocucurbitaria cava.</title>
        <authorList>
            <person name="Hill R."/>
        </authorList>
    </citation>
    <scope>NUCLEOTIDE SEQUENCE</scope>
    <source>
        <strain evidence="3">IMI 355082</strain>
    </source>
</reference>
<dbReference type="OrthoDB" id="1862401at2759"/>
<evidence type="ECO:0000259" key="2">
    <source>
        <dbReference type="Pfam" id="PF22664"/>
    </source>
</evidence>
<gene>
    <name evidence="3" type="ORF">N0V93_002254</name>
</gene>
<dbReference type="Gene3D" id="3.30.559.10">
    <property type="entry name" value="Chloramphenicol acetyltransferase-like domain"/>
    <property type="match status" value="2"/>
</dbReference>
<dbReference type="InterPro" id="IPR051283">
    <property type="entry name" value="Sec_Metabolite_Acyltrans"/>
</dbReference>
<keyword evidence="4" id="KW-1185">Reference proteome</keyword>
<comment type="caution">
    <text evidence="3">The sequence shown here is derived from an EMBL/GenBank/DDBJ whole genome shotgun (WGS) entry which is preliminary data.</text>
</comment>
<dbReference type="GO" id="GO:0016740">
    <property type="term" value="F:transferase activity"/>
    <property type="evidence" value="ECO:0007669"/>
    <property type="project" value="UniProtKB-KW"/>
</dbReference>
<dbReference type="EMBL" id="JAPEVB010000002">
    <property type="protein sequence ID" value="KAJ4393048.1"/>
    <property type="molecule type" value="Genomic_DNA"/>
</dbReference>
<dbReference type="InterPro" id="IPR023213">
    <property type="entry name" value="CAT-like_dom_sf"/>
</dbReference>
<dbReference type="PANTHER" id="PTHR31896">
    <property type="entry name" value="FAMILY REGULATORY PROTEIN, PUTATIVE (AFU_ORTHOLOGUE AFUA_3G14730)-RELATED"/>
    <property type="match status" value="1"/>
</dbReference>